<reference evidence="2" key="2">
    <citation type="submission" date="2015-08" db="UniProtKB">
        <authorList>
            <consortium name="WormBaseParasite"/>
        </authorList>
    </citation>
    <scope>IDENTIFICATION</scope>
</reference>
<dbReference type="WBParaSite" id="SVE_0207600.1">
    <property type="protein sequence ID" value="SVE_0207600.1"/>
    <property type="gene ID" value="SVE_0207600"/>
</dbReference>
<sequence length="99" mass="11961">MPADSEEVTNKKKKKMVFKFLRMKYQLYDDINKLRKKYCLEPLKVNKTQSIQLQKYVKKFINDDKDLKPLKTPLEEIYNFCYPGNDYDPIKNGLKKDIY</sequence>
<organism evidence="1 2">
    <name type="scientific">Strongyloides venezuelensis</name>
    <name type="common">Threadworm</name>
    <dbReference type="NCBI Taxonomy" id="75913"/>
    <lineage>
        <taxon>Eukaryota</taxon>
        <taxon>Metazoa</taxon>
        <taxon>Ecdysozoa</taxon>
        <taxon>Nematoda</taxon>
        <taxon>Chromadorea</taxon>
        <taxon>Rhabditida</taxon>
        <taxon>Tylenchina</taxon>
        <taxon>Panagrolaimomorpha</taxon>
        <taxon>Strongyloidoidea</taxon>
        <taxon>Strongyloididae</taxon>
        <taxon>Strongyloides</taxon>
    </lineage>
</organism>
<name>A0A0K0EZW6_STRVS</name>
<dbReference type="Proteomes" id="UP000035680">
    <property type="component" value="Unassembled WGS sequence"/>
</dbReference>
<protein>
    <submittedName>
        <fullName evidence="2">Uncharacterized protein</fullName>
    </submittedName>
</protein>
<proteinExistence type="predicted"/>
<accession>A0A0K0EZW6</accession>
<reference evidence="1" key="1">
    <citation type="submission" date="2014-07" db="EMBL/GenBank/DDBJ databases">
        <authorList>
            <person name="Martin A.A"/>
            <person name="De Silva N."/>
        </authorList>
    </citation>
    <scope>NUCLEOTIDE SEQUENCE</scope>
</reference>
<keyword evidence="1" id="KW-1185">Reference proteome</keyword>
<evidence type="ECO:0000313" key="1">
    <source>
        <dbReference type="Proteomes" id="UP000035680"/>
    </source>
</evidence>
<dbReference type="AlphaFoldDB" id="A0A0K0EZW6"/>
<evidence type="ECO:0000313" key="2">
    <source>
        <dbReference type="WBParaSite" id="SVE_0207600.1"/>
    </source>
</evidence>